<proteinExistence type="predicted"/>
<reference evidence="2" key="2">
    <citation type="submission" date="2023-03" db="EMBL/GenBank/DDBJ databases">
        <authorList>
            <person name="Inwood S.N."/>
            <person name="Skelly J.G."/>
            <person name="Guhlin J."/>
            <person name="Harrop T.W.R."/>
            <person name="Goldson S.G."/>
            <person name="Dearden P.K."/>
        </authorList>
    </citation>
    <scope>NUCLEOTIDE SEQUENCE</scope>
    <source>
        <strain evidence="2">Lincoln</strain>
        <tissue evidence="2">Whole body</tissue>
    </source>
</reference>
<name>A0AA39G6G4_MICHY</name>
<keyword evidence="1" id="KW-0812">Transmembrane</keyword>
<dbReference type="Proteomes" id="UP001168972">
    <property type="component" value="Unassembled WGS sequence"/>
</dbReference>
<keyword evidence="3" id="KW-1185">Reference proteome</keyword>
<keyword evidence="1" id="KW-1133">Transmembrane helix</keyword>
<comment type="caution">
    <text evidence="2">The sequence shown here is derived from an EMBL/GenBank/DDBJ whole genome shotgun (WGS) entry which is preliminary data.</text>
</comment>
<dbReference type="EMBL" id="JAQQBR010000001">
    <property type="protein sequence ID" value="KAK0181970.1"/>
    <property type="molecule type" value="Genomic_DNA"/>
</dbReference>
<dbReference type="AlphaFoldDB" id="A0AA39G6G4"/>
<evidence type="ECO:0000256" key="1">
    <source>
        <dbReference type="SAM" id="Phobius"/>
    </source>
</evidence>
<evidence type="ECO:0000313" key="2">
    <source>
        <dbReference type="EMBL" id="KAK0181970.1"/>
    </source>
</evidence>
<reference evidence="2" key="1">
    <citation type="journal article" date="2023" name="bioRxiv">
        <title>Scaffold-level genome assemblies of two parasitoid biocontrol wasps reveal the parthenogenesis mechanism and an associated novel virus.</title>
        <authorList>
            <person name="Inwood S."/>
            <person name="Skelly J."/>
            <person name="Guhlin J."/>
            <person name="Harrop T."/>
            <person name="Goldson S."/>
            <person name="Dearden P."/>
        </authorList>
    </citation>
    <scope>NUCLEOTIDE SEQUENCE</scope>
    <source>
        <strain evidence="2">Lincoln</strain>
        <tissue evidence="2">Whole body</tissue>
    </source>
</reference>
<feature type="transmembrane region" description="Helical" evidence="1">
    <location>
        <begin position="34"/>
        <end position="54"/>
    </location>
</feature>
<organism evidence="2 3">
    <name type="scientific">Microctonus hyperodae</name>
    <name type="common">Parasitoid wasp</name>
    <dbReference type="NCBI Taxonomy" id="165561"/>
    <lineage>
        <taxon>Eukaryota</taxon>
        <taxon>Metazoa</taxon>
        <taxon>Ecdysozoa</taxon>
        <taxon>Arthropoda</taxon>
        <taxon>Hexapoda</taxon>
        <taxon>Insecta</taxon>
        <taxon>Pterygota</taxon>
        <taxon>Neoptera</taxon>
        <taxon>Endopterygota</taxon>
        <taxon>Hymenoptera</taxon>
        <taxon>Apocrita</taxon>
        <taxon>Ichneumonoidea</taxon>
        <taxon>Braconidae</taxon>
        <taxon>Euphorinae</taxon>
        <taxon>Microctonus</taxon>
    </lineage>
</organism>
<keyword evidence="1" id="KW-0472">Membrane</keyword>
<evidence type="ECO:0000313" key="3">
    <source>
        <dbReference type="Proteomes" id="UP001168972"/>
    </source>
</evidence>
<gene>
    <name evidence="2" type="ORF">PV327_000146</name>
</gene>
<protein>
    <submittedName>
        <fullName evidence="2">Uncharacterized protein</fullName>
    </submittedName>
</protein>
<accession>A0AA39G6G4</accession>
<sequence length="181" mass="20106">MVGKANILPSYQRFVNGVPVSLFSRRAFRPREKYLIFLVFLTFGVVCFGAFFFLPDFRSGTGGAYNSVYEVYRKIQKAGPELLIPAPPHGVLGPIDPHGPGGYQSGQIHVGLERPGAAIFQDIHLIEDKQKLQKDSEACPPILVMILVALRGLDPYSAGLFAIWKPPDFEVLLPDSTWRFS</sequence>